<comment type="caution">
    <text evidence="1">The sequence shown here is derived from an EMBL/GenBank/DDBJ whole genome shotgun (WGS) entry which is preliminary data.</text>
</comment>
<protein>
    <recommendedName>
        <fullName evidence="3">PPE family protein</fullName>
    </recommendedName>
</protein>
<evidence type="ECO:0000313" key="2">
    <source>
        <dbReference type="Proteomes" id="UP001501570"/>
    </source>
</evidence>
<proteinExistence type="predicted"/>
<organism evidence="1 2">
    <name type="scientific">Rugosimonospora acidiphila</name>
    <dbReference type="NCBI Taxonomy" id="556531"/>
    <lineage>
        <taxon>Bacteria</taxon>
        <taxon>Bacillati</taxon>
        <taxon>Actinomycetota</taxon>
        <taxon>Actinomycetes</taxon>
        <taxon>Micromonosporales</taxon>
        <taxon>Micromonosporaceae</taxon>
        <taxon>Rugosimonospora</taxon>
    </lineage>
</organism>
<evidence type="ECO:0008006" key="3">
    <source>
        <dbReference type="Google" id="ProtNLM"/>
    </source>
</evidence>
<keyword evidence="2" id="KW-1185">Reference proteome</keyword>
<evidence type="ECO:0000313" key="1">
    <source>
        <dbReference type="EMBL" id="GAA5178296.1"/>
    </source>
</evidence>
<reference evidence="2" key="1">
    <citation type="journal article" date="2019" name="Int. J. Syst. Evol. Microbiol.">
        <title>The Global Catalogue of Microorganisms (GCM) 10K type strain sequencing project: providing services to taxonomists for standard genome sequencing and annotation.</title>
        <authorList>
            <consortium name="The Broad Institute Genomics Platform"/>
            <consortium name="The Broad Institute Genome Sequencing Center for Infectious Disease"/>
            <person name="Wu L."/>
            <person name="Ma J."/>
        </authorList>
    </citation>
    <scope>NUCLEOTIDE SEQUENCE [LARGE SCALE GENOMIC DNA]</scope>
    <source>
        <strain evidence="2">JCM 18304</strain>
    </source>
</reference>
<dbReference type="EMBL" id="BAABJQ010000001">
    <property type="protein sequence ID" value="GAA5178296.1"/>
    <property type="molecule type" value="Genomic_DNA"/>
</dbReference>
<name>A0ABP9RJ13_9ACTN</name>
<dbReference type="RefSeq" id="WP_345625592.1">
    <property type="nucleotide sequence ID" value="NZ_BAABJQ010000001.1"/>
</dbReference>
<gene>
    <name evidence="1" type="ORF">GCM10023322_05030</name>
</gene>
<sequence>MAAGSAGLTQWSQFDVPGMWSLLQNVSTVDAFRQAGAWQNTYEAAQALAGRLRWYRDGLASKWSPEGSDAAAAYLGRLDELIGSAQQLADASVANRQALVTLANAVDDAQPKMQKVYEQSQALRQVGAAQPRAGATVVLRQQQLHQQATQIMESLGSAAMDSWRHFATVDDYQPPQSARGGDVPIAGAPTVQQEEFVSTANYKEASMGGGGVASTTNNRAPTYARRIEASTEMSAQTMARARGEGITLSRSPSSYTSALADRTAEDRVASAGAGARVTEQVNAGVIAVPVPESIDLPRVGPSALKNFSLENHVETRSLGLRAGGVIGGERSVEARQATAGLDESVNAVGGTIGTNGAEVGMMKPGNIADRRESLKRRREYDDQDPWYVAEGVLPVLRPLPEPTHFDPGPGVLGIDR</sequence>
<dbReference type="Proteomes" id="UP001501570">
    <property type="component" value="Unassembled WGS sequence"/>
</dbReference>
<accession>A0ABP9RJ13</accession>